<dbReference type="EMBL" id="QGNW01000462">
    <property type="protein sequence ID" value="RVW70546.1"/>
    <property type="molecule type" value="Genomic_DNA"/>
</dbReference>
<proteinExistence type="predicted"/>
<protein>
    <submittedName>
        <fullName evidence="1">Uncharacterized protein</fullName>
    </submittedName>
</protein>
<organism evidence="1 2">
    <name type="scientific">Vitis vinifera</name>
    <name type="common">Grape</name>
    <dbReference type="NCBI Taxonomy" id="29760"/>
    <lineage>
        <taxon>Eukaryota</taxon>
        <taxon>Viridiplantae</taxon>
        <taxon>Streptophyta</taxon>
        <taxon>Embryophyta</taxon>
        <taxon>Tracheophyta</taxon>
        <taxon>Spermatophyta</taxon>
        <taxon>Magnoliopsida</taxon>
        <taxon>eudicotyledons</taxon>
        <taxon>Gunneridae</taxon>
        <taxon>Pentapetalae</taxon>
        <taxon>rosids</taxon>
        <taxon>Vitales</taxon>
        <taxon>Vitaceae</taxon>
        <taxon>Viteae</taxon>
        <taxon>Vitis</taxon>
    </lineage>
</organism>
<sequence>MEFGALEVALEALELLFAASEMAPATELARIPEMELEKALEIAPSSNVSPEALAALASPEEELLSAAKAQKWDPELAPFTSFSCGLKGRKTWPLWFTPFRVTEIWPERMVGEDDRRLARFKIPCGMGLLLRNLGFTTSQVVSQLRNGGSCAVKWNSCAKIAFAATKISRKESQSVAE</sequence>
<evidence type="ECO:0000313" key="1">
    <source>
        <dbReference type="EMBL" id="RVW70546.1"/>
    </source>
</evidence>
<evidence type="ECO:0000313" key="2">
    <source>
        <dbReference type="Proteomes" id="UP000288805"/>
    </source>
</evidence>
<comment type="caution">
    <text evidence="1">The sequence shown here is derived from an EMBL/GenBank/DDBJ whole genome shotgun (WGS) entry which is preliminary data.</text>
</comment>
<dbReference type="AlphaFoldDB" id="A0A438GEB7"/>
<accession>A0A438GEB7</accession>
<gene>
    <name evidence="1" type="ORF">CK203_059225</name>
</gene>
<name>A0A438GEB7_VITVI</name>
<dbReference type="Proteomes" id="UP000288805">
    <property type="component" value="Unassembled WGS sequence"/>
</dbReference>
<reference evidence="1 2" key="1">
    <citation type="journal article" date="2018" name="PLoS Genet.">
        <title>Population sequencing reveals clonal diversity and ancestral inbreeding in the grapevine cultivar Chardonnay.</title>
        <authorList>
            <person name="Roach M.J."/>
            <person name="Johnson D.L."/>
            <person name="Bohlmann J."/>
            <person name="van Vuuren H.J."/>
            <person name="Jones S.J."/>
            <person name="Pretorius I.S."/>
            <person name="Schmidt S.A."/>
            <person name="Borneman A.R."/>
        </authorList>
    </citation>
    <scope>NUCLEOTIDE SEQUENCE [LARGE SCALE GENOMIC DNA]</scope>
    <source>
        <strain evidence="2">cv. Chardonnay</strain>
        <tissue evidence="1">Leaf</tissue>
    </source>
</reference>